<feature type="domain" description="Major facilitator superfamily (MFS) profile" evidence="7">
    <location>
        <begin position="11"/>
        <end position="386"/>
    </location>
</feature>
<reference evidence="8" key="2">
    <citation type="submission" date="2023-03" db="EMBL/GenBank/DDBJ databases">
        <title>Bacterial isolates from washroom surfaces on a university campus.</title>
        <authorList>
            <person name="Holman D.B."/>
            <person name="Gzyl K.E."/>
            <person name="Taheri A.E."/>
        </authorList>
    </citation>
    <scope>NUCLEOTIDE SEQUENCE</scope>
    <source>
        <strain evidence="8">RD03</strain>
    </source>
</reference>
<feature type="transmembrane region" description="Helical" evidence="6">
    <location>
        <begin position="274"/>
        <end position="292"/>
    </location>
</feature>
<dbReference type="Gene3D" id="1.20.1250.20">
    <property type="entry name" value="MFS general substrate transporter like domains"/>
    <property type="match status" value="1"/>
</dbReference>
<evidence type="ECO:0000256" key="6">
    <source>
        <dbReference type="SAM" id="Phobius"/>
    </source>
</evidence>
<feature type="transmembrane region" description="Helical" evidence="6">
    <location>
        <begin position="100"/>
        <end position="124"/>
    </location>
</feature>
<dbReference type="Pfam" id="PF07690">
    <property type="entry name" value="MFS_1"/>
    <property type="match status" value="1"/>
</dbReference>
<dbReference type="PANTHER" id="PTHR23531">
    <property type="entry name" value="QUINOLENE RESISTANCE PROTEIN NORA"/>
    <property type="match status" value="1"/>
</dbReference>
<dbReference type="Proteomes" id="UP000189761">
    <property type="component" value="Unassembled WGS sequence"/>
</dbReference>
<dbReference type="EMBL" id="MTLA01000211">
    <property type="protein sequence ID" value="OOP67284.1"/>
    <property type="molecule type" value="Genomic_DNA"/>
</dbReference>
<dbReference type="InterPro" id="IPR020846">
    <property type="entry name" value="MFS_dom"/>
</dbReference>
<reference evidence="9 10" key="1">
    <citation type="submission" date="2017-01" db="EMBL/GenBank/DDBJ databases">
        <title>Draft genome sequence of Bacillus oleronius.</title>
        <authorList>
            <person name="Allam M."/>
        </authorList>
    </citation>
    <scope>NUCLEOTIDE SEQUENCE [LARGE SCALE GENOMIC DNA]</scope>
    <source>
        <strain evidence="9 10">DSM 9356</strain>
    </source>
</reference>
<dbReference type="Proteomes" id="UP001159179">
    <property type="component" value="Unassembled WGS sequence"/>
</dbReference>
<dbReference type="GO" id="GO:0005886">
    <property type="term" value="C:plasma membrane"/>
    <property type="evidence" value="ECO:0007669"/>
    <property type="project" value="UniProtKB-SubCell"/>
</dbReference>
<dbReference type="InterPro" id="IPR052714">
    <property type="entry name" value="MFS_Exporter"/>
</dbReference>
<dbReference type="EMBL" id="JAROYP010000003">
    <property type="protein sequence ID" value="MDH5160843.1"/>
    <property type="molecule type" value="Genomic_DNA"/>
</dbReference>
<gene>
    <name evidence="9" type="ORF">BWZ43_16500</name>
    <name evidence="8" type="ORF">P5X88_07825</name>
</gene>
<feature type="transmembrane region" description="Helical" evidence="6">
    <location>
        <begin position="77"/>
        <end position="94"/>
    </location>
</feature>
<dbReference type="PANTHER" id="PTHR23531:SF2">
    <property type="entry name" value="PERMEASE"/>
    <property type="match status" value="1"/>
</dbReference>
<proteinExistence type="predicted"/>
<evidence type="ECO:0000256" key="4">
    <source>
        <dbReference type="ARBA" id="ARBA00022989"/>
    </source>
</evidence>
<feature type="transmembrane region" description="Helical" evidence="6">
    <location>
        <begin position="337"/>
        <end position="357"/>
    </location>
</feature>
<evidence type="ECO:0000256" key="2">
    <source>
        <dbReference type="ARBA" id="ARBA00022448"/>
    </source>
</evidence>
<feature type="transmembrane region" description="Helical" evidence="6">
    <location>
        <begin position="244"/>
        <end position="262"/>
    </location>
</feature>
<keyword evidence="10" id="KW-1185">Reference proteome</keyword>
<keyword evidence="5 6" id="KW-0472">Membrane</keyword>
<dbReference type="SUPFAM" id="SSF103473">
    <property type="entry name" value="MFS general substrate transporter"/>
    <property type="match status" value="1"/>
</dbReference>
<feature type="transmembrane region" description="Helical" evidence="6">
    <location>
        <begin position="136"/>
        <end position="160"/>
    </location>
</feature>
<sequence>MNESPKLWTPQFMAIVLMAFLFFLCLQLLTAGFPAFITDVKNNPTQGGLMTTIFMLAAIVTRPFVGYLIHRVNVKKMSVFTLLFVAVTLSLSYGQESVPYLLLLRIFHGIGFGIMTTILATLATNIIPKKRLGEGIGYYGLATSIGTSMAPMIALALLAYMPFNTLLIIAVVLAVITFLCSFMIKTQEAPVSSKTIEKKLSFKESIFDKKAFIPSLLCVFFSITLGGVVSFLRELGKEAHLGGTVSLFFLIVAIIMLVARPISGKLYDTYGHKVIIYPAIICGVIGLFLLSITNGSVTLLTAGFFYGIAYGTVTPTLQAIAVSLVTKEKQGTANAMYFSAMDLGMAIGSTGLGILAANKGFHFIYGFSIICLVLLILIYALLFTKKKETEAPVSDTYYSLK</sequence>
<keyword evidence="2" id="KW-0813">Transport</keyword>
<organism evidence="9 10">
    <name type="scientific">Heyndrickxia oleronia</name>
    <dbReference type="NCBI Taxonomy" id="38875"/>
    <lineage>
        <taxon>Bacteria</taxon>
        <taxon>Bacillati</taxon>
        <taxon>Bacillota</taxon>
        <taxon>Bacilli</taxon>
        <taxon>Bacillales</taxon>
        <taxon>Bacillaceae</taxon>
        <taxon>Heyndrickxia</taxon>
    </lineage>
</organism>
<dbReference type="GO" id="GO:0022857">
    <property type="term" value="F:transmembrane transporter activity"/>
    <property type="evidence" value="ECO:0007669"/>
    <property type="project" value="InterPro"/>
</dbReference>
<evidence type="ECO:0000313" key="10">
    <source>
        <dbReference type="Proteomes" id="UP000189761"/>
    </source>
</evidence>
<feature type="transmembrane region" description="Helical" evidence="6">
    <location>
        <begin position="211"/>
        <end position="232"/>
    </location>
</feature>
<keyword evidence="4 6" id="KW-1133">Transmembrane helix</keyword>
<evidence type="ECO:0000256" key="3">
    <source>
        <dbReference type="ARBA" id="ARBA00022692"/>
    </source>
</evidence>
<evidence type="ECO:0000256" key="1">
    <source>
        <dbReference type="ARBA" id="ARBA00004651"/>
    </source>
</evidence>
<dbReference type="InterPro" id="IPR011701">
    <property type="entry name" value="MFS"/>
</dbReference>
<evidence type="ECO:0000256" key="5">
    <source>
        <dbReference type="ARBA" id="ARBA00023136"/>
    </source>
</evidence>
<dbReference type="CDD" id="cd17489">
    <property type="entry name" value="MFS_YfcJ_like"/>
    <property type="match status" value="1"/>
</dbReference>
<name>A0A8E2LEL7_9BACI</name>
<evidence type="ECO:0000259" key="7">
    <source>
        <dbReference type="PROSITE" id="PS50850"/>
    </source>
</evidence>
<feature type="transmembrane region" description="Helical" evidence="6">
    <location>
        <begin position="363"/>
        <end position="382"/>
    </location>
</feature>
<feature type="transmembrane region" description="Helical" evidence="6">
    <location>
        <begin position="49"/>
        <end position="70"/>
    </location>
</feature>
<feature type="transmembrane region" description="Helical" evidence="6">
    <location>
        <begin position="166"/>
        <end position="184"/>
    </location>
</feature>
<evidence type="ECO:0000313" key="8">
    <source>
        <dbReference type="EMBL" id="MDH5160843.1"/>
    </source>
</evidence>
<dbReference type="RefSeq" id="WP_058003167.1">
    <property type="nucleotide sequence ID" value="NZ_CP065424.1"/>
</dbReference>
<comment type="subcellular location">
    <subcellularLocation>
        <location evidence="1">Cell membrane</location>
        <topology evidence="1">Multi-pass membrane protein</topology>
    </subcellularLocation>
</comment>
<evidence type="ECO:0000313" key="9">
    <source>
        <dbReference type="EMBL" id="OOP67284.1"/>
    </source>
</evidence>
<protein>
    <submittedName>
        <fullName evidence="9">MFS transporter</fullName>
    </submittedName>
</protein>
<comment type="caution">
    <text evidence="9">The sequence shown here is derived from an EMBL/GenBank/DDBJ whole genome shotgun (WGS) entry which is preliminary data.</text>
</comment>
<feature type="transmembrane region" description="Helical" evidence="6">
    <location>
        <begin position="12"/>
        <end position="37"/>
    </location>
</feature>
<keyword evidence="3 6" id="KW-0812">Transmembrane</keyword>
<dbReference type="PROSITE" id="PS50850">
    <property type="entry name" value="MFS"/>
    <property type="match status" value="1"/>
</dbReference>
<dbReference type="InterPro" id="IPR036259">
    <property type="entry name" value="MFS_trans_sf"/>
</dbReference>
<dbReference type="AlphaFoldDB" id="A0A8E2LEL7"/>
<accession>A0A8E2LEL7</accession>
<feature type="transmembrane region" description="Helical" evidence="6">
    <location>
        <begin position="304"/>
        <end position="325"/>
    </location>
</feature>